<feature type="region of interest" description="Disordered" evidence="1">
    <location>
        <begin position="1"/>
        <end position="168"/>
    </location>
</feature>
<dbReference type="EMBL" id="JACAZH010000002">
    <property type="protein sequence ID" value="KAF7375655.1"/>
    <property type="molecule type" value="Genomic_DNA"/>
</dbReference>
<feature type="compositionally biased region" description="Gly residues" evidence="1">
    <location>
        <begin position="332"/>
        <end position="347"/>
    </location>
</feature>
<protein>
    <submittedName>
        <fullName evidence="3">Uncharacterized protein</fullName>
    </submittedName>
</protein>
<feature type="transmembrane region" description="Helical" evidence="2">
    <location>
        <begin position="740"/>
        <end position="760"/>
    </location>
</feature>
<feature type="compositionally biased region" description="Basic and acidic residues" evidence="1">
    <location>
        <begin position="619"/>
        <end position="629"/>
    </location>
</feature>
<comment type="caution">
    <text evidence="3">The sequence shown here is derived from an EMBL/GenBank/DDBJ whole genome shotgun (WGS) entry which is preliminary data.</text>
</comment>
<evidence type="ECO:0000313" key="4">
    <source>
        <dbReference type="Proteomes" id="UP000623467"/>
    </source>
</evidence>
<dbReference type="AlphaFoldDB" id="A0A8H7DIL2"/>
<feature type="compositionally biased region" description="Polar residues" evidence="1">
    <location>
        <begin position="1"/>
        <end position="14"/>
    </location>
</feature>
<evidence type="ECO:0000313" key="3">
    <source>
        <dbReference type="EMBL" id="KAF7375655.1"/>
    </source>
</evidence>
<dbReference type="Proteomes" id="UP000623467">
    <property type="component" value="Unassembled WGS sequence"/>
</dbReference>
<feature type="compositionally biased region" description="Basic and acidic residues" evidence="1">
    <location>
        <begin position="102"/>
        <end position="127"/>
    </location>
</feature>
<accession>A0A8H7DIL2</accession>
<feature type="region of interest" description="Disordered" evidence="1">
    <location>
        <begin position="193"/>
        <end position="384"/>
    </location>
</feature>
<organism evidence="3 4">
    <name type="scientific">Mycena sanguinolenta</name>
    <dbReference type="NCBI Taxonomy" id="230812"/>
    <lineage>
        <taxon>Eukaryota</taxon>
        <taxon>Fungi</taxon>
        <taxon>Dikarya</taxon>
        <taxon>Basidiomycota</taxon>
        <taxon>Agaricomycotina</taxon>
        <taxon>Agaricomycetes</taxon>
        <taxon>Agaricomycetidae</taxon>
        <taxon>Agaricales</taxon>
        <taxon>Marasmiineae</taxon>
        <taxon>Mycenaceae</taxon>
        <taxon>Mycena</taxon>
    </lineage>
</organism>
<keyword evidence="4" id="KW-1185">Reference proteome</keyword>
<sequence length="775" mass="80803">MTAVASTSMPSIPTSDFPRERSRSPVKSTPDSPELRRKTSSASISDLAGGIPRPPSAADLRPNAHPYPIATTATGVLSRANSLSSPAGNSGKHHYVPPSPAKEQHEGKDGGSGGKGRDERRRAEYRGHRYSRSLSNSEDMHLPSSPAGTNPGTGEYTGNGPRALPIPPNVNPNSIAAMNAAVTGSYSAYAAATSGISPKRSGSASPTRGRTGPRVSAVYEVEEPEDIDSEDEKDGTPSGSHRRRMMSVPIASPFPTSAPRQSPFAAQFEANVRPSPSPSPSPTSGRFRNGRVKGMVRSFESSGSESGSPERERSSGSGFRESGSGFRAGRINAGGNGSGFRNGGGSGFRPRSQSQSEEEDVMGGTVRPQGTGGGRALPVRPDGVDLGGATVRGYDHATYVPPTAQHANGVLGTFAANGGAKDDEELTVEELIAREDAAMAAQGGMGMGPGPGMMSPSHTGGGVWRKGSKRGMVGAGMSPNHTGMSPNHTGMSPNHTGMSPNHTGGADAGGARHPAGGRPLPPHPTQVHTQRMSSGGVHAWEADDGAVGSTMKWVPQPEASRDVGRVFQVGEQLEAKKDSGIEVEAIPEPSAEEHERERAARRAKELAQEQAQKRAQSAKLEKEAEERGRARGAAVRARLEEAANLRVLVDAFRVRLEEVERKVGEMEAAFDNAGGSSQSPASAPAPTSPSTTTITQRLDPRRLLALFAQAPRSGVTREAANKSQREGRDDWVGPTTLGALPSYVLLVGLGMCAVVLKVLVRRGLGLGAGAVRRGA</sequence>
<feature type="region of interest" description="Disordered" evidence="1">
    <location>
        <begin position="588"/>
        <end position="631"/>
    </location>
</feature>
<feature type="compositionally biased region" description="Polar residues" evidence="1">
    <location>
        <begin position="71"/>
        <end position="88"/>
    </location>
</feature>
<feature type="compositionally biased region" description="Low complexity" evidence="1">
    <location>
        <begin position="673"/>
        <end position="693"/>
    </location>
</feature>
<dbReference type="OrthoDB" id="2425321at2759"/>
<feature type="compositionally biased region" description="Polar residues" evidence="1">
    <location>
        <begin position="479"/>
        <end position="502"/>
    </location>
</feature>
<feature type="region of interest" description="Disordered" evidence="1">
    <location>
        <begin position="671"/>
        <end position="696"/>
    </location>
</feature>
<keyword evidence="2" id="KW-0472">Membrane</keyword>
<evidence type="ECO:0000256" key="2">
    <source>
        <dbReference type="SAM" id="Phobius"/>
    </source>
</evidence>
<feature type="compositionally biased region" description="Basic and acidic residues" evidence="1">
    <location>
        <begin position="591"/>
        <end position="607"/>
    </location>
</feature>
<feature type="compositionally biased region" description="Acidic residues" evidence="1">
    <location>
        <begin position="220"/>
        <end position="233"/>
    </location>
</feature>
<reference evidence="3" key="1">
    <citation type="submission" date="2020-05" db="EMBL/GenBank/DDBJ databases">
        <title>Mycena genomes resolve the evolution of fungal bioluminescence.</title>
        <authorList>
            <person name="Tsai I.J."/>
        </authorList>
    </citation>
    <scope>NUCLEOTIDE SEQUENCE</scope>
    <source>
        <strain evidence="3">160909Yilan</strain>
    </source>
</reference>
<keyword evidence="2" id="KW-1133">Transmembrane helix</keyword>
<keyword evidence="2" id="KW-0812">Transmembrane</keyword>
<feature type="compositionally biased region" description="Low complexity" evidence="1">
    <location>
        <begin position="297"/>
        <end position="307"/>
    </location>
</feature>
<name>A0A8H7DIL2_9AGAR</name>
<proteinExistence type="predicted"/>
<evidence type="ECO:0000256" key="1">
    <source>
        <dbReference type="SAM" id="MobiDB-lite"/>
    </source>
</evidence>
<feature type="region of interest" description="Disordered" evidence="1">
    <location>
        <begin position="478"/>
        <end position="516"/>
    </location>
</feature>
<gene>
    <name evidence="3" type="ORF">MSAN_00454600</name>
</gene>
<feature type="compositionally biased region" description="Low complexity" evidence="1">
    <location>
        <begin position="315"/>
        <end position="327"/>
    </location>
</feature>